<dbReference type="OrthoDB" id="2372728at2759"/>
<feature type="compositionally biased region" description="Polar residues" evidence="1">
    <location>
        <begin position="224"/>
        <end position="245"/>
    </location>
</feature>
<comment type="caution">
    <text evidence="2">The sequence shown here is derived from an EMBL/GenBank/DDBJ whole genome shotgun (WGS) entry which is preliminary data.</text>
</comment>
<accession>A0A9P5S884</accession>
<feature type="region of interest" description="Disordered" evidence="1">
    <location>
        <begin position="224"/>
        <end position="275"/>
    </location>
</feature>
<protein>
    <submittedName>
        <fullName evidence="2">Uncharacterized protein</fullName>
    </submittedName>
</protein>
<sequence length="304" mass="33948">MSTSSTNSTKPFETKNNDNHLAETLSTRIHDIQLPPLAAEGPQGQNHTAPLSAPQPRSVVLPLCVQIPPNAIPDREIELVSLLEDLKMLTNKLAQLESSHQLFGTDSEDMIFRPIENVAKMIKFMEDGLVWMKWTLLEYETAVSVPNADPVAVEVHLDRLRVVMDEFFRQMYENDNVVHREFRRIVELEDADYQHLNLLLAGATMSTLHTSNIEASKANYHGDCNNTNNASETLKTRSQTSSPTQPAAGPKDPPRTATSFSRSGAEAPLLTTQAAQTKDPRLVELKSIMADINMFTDKVVELRF</sequence>
<organism evidence="2 3">
    <name type="scientific">Linnemannia schmuckeri</name>
    <dbReference type="NCBI Taxonomy" id="64567"/>
    <lineage>
        <taxon>Eukaryota</taxon>
        <taxon>Fungi</taxon>
        <taxon>Fungi incertae sedis</taxon>
        <taxon>Mucoromycota</taxon>
        <taxon>Mortierellomycotina</taxon>
        <taxon>Mortierellomycetes</taxon>
        <taxon>Mortierellales</taxon>
        <taxon>Mortierellaceae</taxon>
        <taxon>Linnemannia</taxon>
    </lineage>
</organism>
<evidence type="ECO:0000313" key="2">
    <source>
        <dbReference type="EMBL" id="KAF9155887.1"/>
    </source>
</evidence>
<name>A0A9P5S884_9FUNG</name>
<dbReference type="EMBL" id="JAAAUQ010000046">
    <property type="protein sequence ID" value="KAF9155887.1"/>
    <property type="molecule type" value="Genomic_DNA"/>
</dbReference>
<dbReference type="AlphaFoldDB" id="A0A9P5S884"/>
<reference evidence="2" key="1">
    <citation type="journal article" date="2020" name="Fungal Divers.">
        <title>Resolving the Mortierellaceae phylogeny through synthesis of multi-gene phylogenetics and phylogenomics.</title>
        <authorList>
            <person name="Vandepol N."/>
            <person name="Liber J."/>
            <person name="Desiro A."/>
            <person name="Na H."/>
            <person name="Kennedy M."/>
            <person name="Barry K."/>
            <person name="Grigoriev I.V."/>
            <person name="Miller A.N."/>
            <person name="O'Donnell K."/>
            <person name="Stajich J.E."/>
            <person name="Bonito G."/>
        </authorList>
    </citation>
    <scope>NUCLEOTIDE SEQUENCE</scope>
    <source>
        <strain evidence="2">NRRL 6426</strain>
    </source>
</reference>
<proteinExistence type="predicted"/>
<gene>
    <name evidence="2" type="ORF">BG015_008136</name>
</gene>
<keyword evidence="3" id="KW-1185">Reference proteome</keyword>
<dbReference type="Proteomes" id="UP000748756">
    <property type="component" value="Unassembled WGS sequence"/>
</dbReference>
<evidence type="ECO:0000256" key="1">
    <source>
        <dbReference type="SAM" id="MobiDB-lite"/>
    </source>
</evidence>
<evidence type="ECO:0000313" key="3">
    <source>
        <dbReference type="Proteomes" id="UP000748756"/>
    </source>
</evidence>